<dbReference type="PANTHER" id="PTHR43737:SF1">
    <property type="entry name" value="DUF1501 DOMAIN-CONTAINING PROTEIN"/>
    <property type="match status" value="1"/>
</dbReference>
<sequence length="385" mass="43107">MLRRDFLKALAASLVVYQQPLLAMNNGEKQPPKVVWVMLRGALDALHTVVPTFESSMKIHRPTLYPSIEHKLLPLAQVSSMQQGYALHPALVNLHQWYQQKQLLPIVAVSSGYPKRSHFEAQDYLESALPVPDLDSGWLARAIALKNKQAIAIAQSTPISLRGSNQHSNTWYPSRLPDAEQQTYQALQQLYQDSPQLLTRLEEGLNMEALLGEKNMQKKQQGSFISLSKSCGQLLSQPTMDCAMLTLGGWDTHKNQTGQLQRQLSLLDKGLQALKTELGEQWDNTLVIVATEFGRTVKENGTRGTDHGTASALFLAGGKIQGGQILGKWPGLQAEQLHQQRDLKATSHHFDWIAASLQQHWQLTDQQVQHIFPTAKVYQGKMFRA</sequence>
<organism evidence="1 2">
    <name type="scientific">Psychromonas marina</name>
    <dbReference type="NCBI Taxonomy" id="88364"/>
    <lineage>
        <taxon>Bacteria</taxon>
        <taxon>Pseudomonadati</taxon>
        <taxon>Pseudomonadota</taxon>
        <taxon>Gammaproteobacteria</taxon>
        <taxon>Alteromonadales</taxon>
        <taxon>Psychromonadaceae</taxon>
        <taxon>Psychromonas</taxon>
    </lineage>
</organism>
<dbReference type="Proteomes" id="UP001157353">
    <property type="component" value="Unassembled WGS sequence"/>
</dbReference>
<name>A0ABQ6DZE5_9GAMM</name>
<dbReference type="InterPro" id="IPR010869">
    <property type="entry name" value="DUF1501"/>
</dbReference>
<proteinExistence type="predicted"/>
<dbReference type="Pfam" id="PF07394">
    <property type="entry name" value="DUF1501"/>
    <property type="match status" value="1"/>
</dbReference>
<evidence type="ECO:0000313" key="2">
    <source>
        <dbReference type="Proteomes" id="UP001157353"/>
    </source>
</evidence>
<gene>
    <name evidence="1" type="ORF">GCM10007916_13200</name>
</gene>
<dbReference type="PANTHER" id="PTHR43737">
    <property type="entry name" value="BLL7424 PROTEIN"/>
    <property type="match status" value="1"/>
</dbReference>
<dbReference type="EMBL" id="BSPQ01000002">
    <property type="protein sequence ID" value="GLS90253.1"/>
    <property type="molecule type" value="Genomic_DNA"/>
</dbReference>
<evidence type="ECO:0008006" key="3">
    <source>
        <dbReference type="Google" id="ProtNLM"/>
    </source>
</evidence>
<keyword evidence="2" id="KW-1185">Reference proteome</keyword>
<evidence type="ECO:0000313" key="1">
    <source>
        <dbReference type="EMBL" id="GLS90253.1"/>
    </source>
</evidence>
<dbReference type="RefSeq" id="WP_284203370.1">
    <property type="nucleotide sequence ID" value="NZ_BSPQ01000002.1"/>
</dbReference>
<accession>A0ABQ6DZE5</accession>
<comment type="caution">
    <text evidence="1">The sequence shown here is derived from an EMBL/GenBank/DDBJ whole genome shotgun (WGS) entry which is preliminary data.</text>
</comment>
<protein>
    <recommendedName>
        <fullName evidence="3">DUF1501 domain-containing protein</fullName>
    </recommendedName>
</protein>
<reference evidence="2" key="1">
    <citation type="journal article" date="2019" name="Int. J. Syst. Evol. Microbiol.">
        <title>The Global Catalogue of Microorganisms (GCM) 10K type strain sequencing project: providing services to taxonomists for standard genome sequencing and annotation.</title>
        <authorList>
            <consortium name="The Broad Institute Genomics Platform"/>
            <consortium name="The Broad Institute Genome Sequencing Center for Infectious Disease"/>
            <person name="Wu L."/>
            <person name="Ma J."/>
        </authorList>
    </citation>
    <scope>NUCLEOTIDE SEQUENCE [LARGE SCALE GENOMIC DNA]</scope>
    <source>
        <strain evidence="2">NBRC 103166</strain>
    </source>
</reference>